<dbReference type="SUPFAM" id="SSF52540">
    <property type="entry name" value="P-loop containing nucleoside triphosphate hydrolases"/>
    <property type="match status" value="1"/>
</dbReference>
<keyword evidence="5" id="KW-1185">Reference proteome</keyword>
<dbReference type="Pfam" id="PF00651">
    <property type="entry name" value="BTB"/>
    <property type="match status" value="1"/>
</dbReference>
<dbReference type="SMART" id="SM00225">
    <property type="entry name" value="BTB"/>
    <property type="match status" value="2"/>
</dbReference>
<evidence type="ECO:0000313" key="4">
    <source>
        <dbReference type="EMBL" id="OQV11532.1"/>
    </source>
</evidence>
<evidence type="ECO:0000313" key="5">
    <source>
        <dbReference type="Proteomes" id="UP000192578"/>
    </source>
</evidence>
<evidence type="ECO:0000256" key="2">
    <source>
        <dbReference type="ARBA" id="ARBA00023134"/>
    </source>
</evidence>
<protein>
    <submittedName>
        <fullName evidence="4">Rho-related BTB domain-containing protein 2</fullName>
    </submittedName>
</protein>
<dbReference type="SMART" id="SM00174">
    <property type="entry name" value="RHO"/>
    <property type="match status" value="1"/>
</dbReference>
<evidence type="ECO:0000256" key="1">
    <source>
        <dbReference type="ARBA" id="ARBA00022741"/>
    </source>
</evidence>
<comment type="caution">
    <text evidence="4">The sequence shown here is derived from an EMBL/GenBank/DDBJ whole genome shotgun (WGS) entry which is preliminary data.</text>
</comment>
<dbReference type="InterPro" id="IPR000210">
    <property type="entry name" value="BTB/POZ_dom"/>
</dbReference>
<dbReference type="Gene3D" id="3.40.50.300">
    <property type="entry name" value="P-loop containing nucleotide triphosphate hydrolases"/>
    <property type="match status" value="1"/>
</dbReference>
<dbReference type="GO" id="GO:0003924">
    <property type="term" value="F:GTPase activity"/>
    <property type="evidence" value="ECO:0007669"/>
    <property type="project" value="InterPro"/>
</dbReference>
<dbReference type="GO" id="GO:0007264">
    <property type="term" value="P:small GTPase-mediated signal transduction"/>
    <property type="evidence" value="ECO:0007669"/>
    <property type="project" value="InterPro"/>
</dbReference>
<dbReference type="PROSITE" id="PS51420">
    <property type="entry name" value="RHO"/>
    <property type="match status" value="1"/>
</dbReference>
<dbReference type="CDD" id="cd18186">
    <property type="entry name" value="BTB_POZ_ZBTB_KLHL-like"/>
    <property type="match status" value="1"/>
</dbReference>
<dbReference type="Gene3D" id="3.30.710.10">
    <property type="entry name" value="Potassium Channel Kv1.1, Chain A"/>
    <property type="match status" value="2"/>
</dbReference>
<dbReference type="EMBL" id="MTYJ01000169">
    <property type="protein sequence ID" value="OQV11532.1"/>
    <property type="molecule type" value="Genomic_DNA"/>
</dbReference>
<keyword evidence="1" id="KW-0547">Nucleotide-binding</keyword>
<gene>
    <name evidence="4" type="ORF">BV898_14188</name>
</gene>
<feature type="domain" description="BTB" evidence="3">
    <location>
        <begin position="429"/>
        <end position="497"/>
    </location>
</feature>
<name>A0A1W0W8P9_HYPEX</name>
<dbReference type="PROSITE" id="PS50097">
    <property type="entry name" value="BTB"/>
    <property type="match status" value="2"/>
</dbReference>
<accession>A0A1W0W8P9</accession>
<dbReference type="PRINTS" id="PR00449">
    <property type="entry name" value="RASTRNSFRMNG"/>
</dbReference>
<dbReference type="GO" id="GO:0005525">
    <property type="term" value="F:GTP binding"/>
    <property type="evidence" value="ECO:0007669"/>
    <property type="project" value="UniProtKB-KW"/>
</dbReference>
<reference evidence="5" key="1">
    <citation type="submission" date="2017-01" db="EMBL/GenBank/DDBJ databases">
        <title>Comparative genomics of anhydrobiosis in the tardigrade Hypsibius dujardini.</title>
        <authorList>
            <person name="Yoshida Y."/>
            <person name="Koutsovoulos G."/>
            <person name="Laetsch D."/>
            <person name="Stevens L."/>
            <person name="Kumar S."/>
            <person name="Horikawa D."/>
            <person name="Ishino K."/>
            <person name="Komine S."/>
            <person name="Tomita M."/>
            <person name="Blaxter M."/>
            <person name="Arakawa K."/>
        </authorList>
    </citation>
    <scope>NUCLEOTIDE SEQUENCE [LARGE SCALE GENOMIC DNA]</scope>
    <source>
        <strain evidence="5">Z151</strain>
    </source>
</reference>
<organism evidence="4 5">
    <name type="scientific">Hypsibius exemplaris</name>
    <name type="common">Freshwater tardigrade</name>
    <dbReference type="NCBI Taxonomy" id="2072580"/>
    <lineage>
        <taxon>Eukaryota</taxon>
        <taxon>Metazoa</taxon>
        <taxon>Ecdysozoa</taxon>
        <taxon>Tardigrada</taxon>
        <taxon>Eutardigrada</taxon>
        <taxon>Parachela</taxon>
        <taxon>Hypsibioidea</taxon>
        <taxon>Hypsibiidae</taxon>
        <taxon>Hypsibius</taxon>
    </lineage>
</organism>
<dbReference type="Proteomes" id="UP000192578">
    <property type="component" value="Unassembled WGS sequence"/>
</dbReference>
<dbReference type="AlphaFoldDB" id="A0A1W0W8P9"/>
<dbReference type="Pfam" id="PF00071">
    <property type="entry name" value="Ras"/>
    <property type="match status" value="1"/>
</dbReference>
<dbReference type="PANTHER" id="PTHR24072">
    <property type="entry name" value="RHO FAMILY GTPASE"/>
    <property type="match status" value="1"/>
</dbReference>
<feature type="domain" description="BTB" evidence="3">
    <location>
        <begin position="276"/>
        <end position="363"/>
    </location>
</feature>
<dbReference type="OrthoDB" id="6020506at2759"/>
<dbReference type="InterPro" id="IPR003578">
    <property type="entry name" value="Small_GTPase_Rho"/>
</dbReference>
<dbReference type="InterPro" id="IPR027417">
    <property type="entry name" value="P-loop_NTPase"/>
</dbReference>
<sequence length="691" mass="78303">MAAGPAHAQGITHLDHDRPRQERVKCVVVGDSAVGKTRLICARARNAKFTLKELCLTHIPTVFAIDQYHQHQEVLENSWEIVDDVSVTLRLWDTFGTHDKDRKFAFGRSDVIALCFSICSPQSLRNVVDKWWPEIRHFCKTTPIVLIGCRNDMRHLWKDPAYIKLIPDERKRVKESDIILPERGRAVAAQIGAVAYYETSVFSGFGVRSVFTNAIRAALLHRRQTRFWASHLKSVRGAEWQSPYLIPPPPTPEHHSSSSTFAEDLSSLASPDAPFPDVEFICLDGTVRAHAILLAAASLDLHRILSTDGSTAEDGHACFTKITATTTERNSRLHLLTLRTEFLTRTLLQLVHFLYTGILDMAADTVQPLQRLSENLGVKFLTKIIASRLSGDGDDAQSEEGNLAISKQFLSERNRRLAVLAQDSHTPYSDVSFQAADGVLVPSFRGLVTKRSSFMSAMFCGSFEEQAKPVIQIPDIDPAILRYCLFFLYMDQCPKTNDVVEAVEILAVADRFCLPRLMDLVQDYIVAKFLTLSTEDVDQSRSECIISMRALELLEIAEAFNAGYLYSWCCNFITTHYVFISRLYMPQLRALTPLHQAMLSKQRWPPVWYVNEYDLYEQSLERRRHEMLQMLRKRRSRFALVLHPGGGRDDCVGEGMVVRNPPVPIGLRRSRSSNAPVSRAAQRWRLLLCSR</sequence>
<evidence type="ECO:0000259" key="3">
    <source>
        <dbReference type="PROSITE" id="PS50097"/>
    </source>
</evidence>
<keyword evidence="2" id="KW-0342">GTP-binding</keyword>
<dbReference type="SMART" id="SM00175">
    <property type="entry name" value="RAB"/>
    <property type="match status" value="1"/>
</dbReference>
<dbReference type="PROSITE" id="PS51419">
    <property type="entry name" value="RAB"/>
    <property type="match status" value="1"/>
</dbReference>
<proteinExistence type="predicted"/>
<dbReference type="InterPro" id="IPR001806">
    <property type="entry name" value="Small_GTPase"/>
</dbReference>
<dbReference type="InterPro" id="IPR011333">
    <property type="entry name" value="SKP1/BTB/POZ_sf"/>
</dbReference>
<dbReference type="SUPFAM" id="SSF54695">
    <property type="entry name" value="POZ domain"/>
    <property type="match status" value="2"/>
</dbReference>